<dbReference type="InterPro" id="IPR010412">
    <property type="entry name" value="DUF1007"/>
</dbReference>
<protein>
    <submittedName>
        <fullName evidence="3">DUF1007 family protein</fullName>
    </submittedName>
</protein>
<dbReference type="AlphaFoldDB" id="A0A838XZZ1"/>
<dbReference type="Pfam" id="PF06226">
    <property type="entry name" value="DUF1007"/>
    <property type="match status" value="1"/>
</dbReference>
<dbReference type="InterPro" id="IPR018247">
    <property type="entry name" value="EF_Hand_1_Ca_BS"/>
</dbReference>
<comment type="caution">
    <text evidence="3">The sequence shown here is derived from an EMBL/GenBank/DDBJ whole genome shotgun (WGS) entry which is preliminary data.</text>
</comment>
<evidence type="ECO:0000256" key="1">
    <source>
        <dbReference type="SAM" id="SignalP"/>
    </source>
</evidence>
<proteinExistence type="predicted"/>
<keyword evidence="4" id="KW-1185">Reference proteome</keyword>
<accession>A0A838XZZ1</accession>
<feature type="domain" description="EF-hand" evidence="2">
    <location>
        <begin position="53"/>
        <end position="88"/>
    </location>
</feature>
<name>A0A838XZZ1_9HYPH</name>
<gene>
    <name evidence="3" type="ORF">H1W37_12015</name>
</gene>
<dbReference type="PROSITE" id="PS00018">
    <property type="entry name" value="EF_HAND_1"/>
    <property type="match status" value="1"/>
</dbReference>
<dbReference type="Proteomes" id="UP000559404">
    <property type="component" value="Unassembled WGS sequence"/>
</dbReference>
<organism evidence="3 4">
    <name type="scientific">Stappia taiwanensis</name>
    <dbReference type="NCBI Taxonomy" id="992267"/>
    <lineage>
        <taxon>Bacteria</taxon>
        <taxon>Pseudomonadati</taxon>
        <taxon>Pseudomonadota</taxon>
        <taxon>Alphaproteobacteria</taxon>
        <taxon>Hyphomicrobiales</taxon>
        <taxon>Stappiaceae</taxon>
        <taxon>Stappia</taxon>
    </lineage>
</organism>
<evidence type="ECO:0000313" key="3">
    <source>
        <dbReference type="EMBL" id="MBA4612383.1"/>
    </source>
</evidence>
<evidence type="ECO:0000259" key="2">
    <source>
        <dbReference type="PROSITE" id="PS50222"/>
    </source>
</evidence>
<dbReference type="GO" id="GO:0005509">
    <property type="term" value="F:calcium ion binding"/>
    <property type="evidence" value="ECO:0007669"/>
    <property type="project" value="InterPro"/>
</dbReference>
<dbReference type="EMBL" id="JACEON010000010">
    <property type="protein sequence ID" value="MBA4612383.1"/>
    <property type="molecule type" value="Genomic_DNA"/>
</dbReference>
<dbReference type="InterPro" id="IPR002048">
    <property type="entry name" value="EF_hand_dom"/>
</dbReference>
<keyword evidence="1" id="KW-0732">Signal</keyword>
<dbReference type="PROSITE" id="PS50222">
    <property type="entry name" value="EF_HAND_2"/>
    <property type="match status" value="1"/>
</dbReference>
<reference evidence="3 4" key="1">
    <citation type="submission" date="2020-07" db="EMBL/GenBank/DDBJ databases">
        <authorList>
            <person name="Li M."/>
        </authorList>
    </citation>
    <scope>NUCLEOTIDE SEQUENCE [LARGE SCALE GENOMIC DNA]</scope>
    <source>
        <strain evidence="3 4">DSM 23284</strain>
    </source>
</reference>
<sequence length="219" mass="24270">MRFDFARVIVALLALLVPGTQALAHPHVFVEARAEIVFDEAGRLSAVRHVWRFDEAFTAFAVQGLDADGDGTLSREELQPLAQINVESLAEYDFFTFLYKGEDEVAFGDPVEYWLDFYGGRLTLFYTLPLKQEMITDASSLTLDVFDPTYFVAFEMTPDTPFSMVDAPATCTLTFTPPPKLDEGTAMALSQIPATERELSPDLMQVTETLSNSASVGCK</sequence>
<evidence type="ECO:0000313" key="4">
    <source>
        <dbReference type="Proteomes" id="UP000559404"/>
    </source>
</evidence>
<feature type="signal peptide" evidence="1">
    <location>
        <begin position="1"/>
        <end position="24"/>
    </location>
</feature>
<reference evidence="3 4" key="2">
    <citation type="submission" date="2020-08" db="EMBL/GenBank/DDBJ databases">
        <title>Stappia taiwanensis sp. nov., isolated from a coastal thermal spring.</title>
        <authorList>
            <person name="Kampfer P."/>
        </authorList>
    </citation>
    <scope>NUCLEOTIDE SEQUENCE [LARGE SCALE GENOMIC DNA]</scope>
    <source>
        <strain evidence="3 4">DSM 23284</strain>
    </source>
</reference>
<feature type="chain" id="PRO_5032396270" evidence="1">
    <location>
        <begin position="25"/>
        <end position="219"/>
    </location>
</feature>
<dbReference type="RefSeq" id="WP_181760575.1">
    <property type="nucleotide sequence ID" value="NZ_BMCR01000009.1"/>
</dbReference>